<dbReference type="EMBL" id="CAJOBA010055978">
    <property type="protein sequence ID" value="CAF4288216.1"/>
    <property type="molecule type" value="Genomic_DNA"/>
</dbReference>
<feature type="compositionally biased region" description="Polar residues" evidence="1">
    <location>
        <begin position="138"/>
        <end position="155"/>
    </location>
</feature>
<evidence type="ECO:0000313" key="5">
    <source>
        <dbReference type="EMBL" id="CAF4491691.1"/>
    </source>
</evidence>
<feature type="compositionally biased region" description="Basic residues" evidence="1">
    <location>
        <begin position="156"/>
        <end position="166"/>
    </location>
</feature>
<comment type="caution">
    <text evidence="3">The sequence shown here is derived from an EMBL/GenBank/DDBJ whole genome shotgun (WGS) entry which is preliminary data.</text>
</comment>
<feature type="region of interest" description="Disordered" evidence="1">
    <location>
        <begin position="123"/>
        <end position="166"/>
    </location>
</feature>
<dbReference type="Proteomes" id="UP000663829">
    <property type="component" value="Unassembled WGS sequence"/>
</dbReference>
<evidence type="ECO:0000313" key="3">
    <source>
        <dbReference type="EMBL" id="CAF1609394.1"/>
    </source>
</evidence>
<evidence type="ECO:0000313" key="6">
    <source>
        <dbReference type="Proteomes" id="UP000663829"/>
    </source>
</evidence>
<keyword evidence="6" id="KW-1185">Reference proteome</keyword>
<gene>
    <name evidence="3" type="ORF">GPM918_LOCUS42990</name>
    <name evidence="2" type="ORF">OVA965_LOCUS36874</name>
    <name evidence="5" type="ORF">SRO942_LOCUS44365</name>
    <name evidence="4" type="ORF">TMI583_LOCUS37910</name>
</gene>
<dbReference type="Proteomes" id="UP000681722">
    <property type="component" value="Unassembled WGS sequence"/>
</dbReference>
<evidence type="ECO:0000256" key="1">
    <source>
        <dbReference type="SAM" id="MobiDB-lite"/>
    </source>
</evidence>
<reference evidence="3" key="1">
    <citation type="submission" date="2021-02" db="EMBL/GenBank/DDBJ databases">
        <authorList>
            <person name="Nowell W R."/>
        </authorList>
    </citation>
    <scope>NUCLEOTIDE SEQUENCE</scope>
</reference>
<evidence type="ECO:0000313" key="4">
    <source>
        <dbReference type="EMBL" id="CAF4288216.1"/>
    </source>
</evidence>
<dbReference type="EMBL" id="CAJOBC010104430">
    <property type="protein sequence ID" value="CAF4491691.1"/>
    <property type="molecule type" value="Genomic_DNA"/>
</dbReference>
<proteinExistence type="predicted"/>
<dbReference type="EMBL" id="CAJNOQ010037725">
    <property type="protein sequence ID" value="CAF1609394.1"/>
    <property type="molecule type" value="Genomic_DNA"/>
</dbReference>
<name>A0A816BFU0_9BILA</name>
<organism evidence="3 6">
    <name type="scientific">Didymodactylos carnosus</name>
    <dbReference type="NCBI Taxonomy" id="1234261"/>
    <lineage>
        <taxon>Eukaryota</taxon>
        <taxon>Metazoa</taxon>
        <taxon>Spiralia</taxon>
        <taxon>Gnathifera</taxon>
        <taxon>Rotifera</taxon>
        <taxon>Eurotatoria</taxon>
        <taxon>Bdelloidea</taxon>
        <taxon>Philodinida</taxon>
        <taxon>Philodinidae</taxon>
        <taxon>Didymodactylos</taxon>
    </lineage>
</organism>
<dbReference type="Proteomes" id="UP000677228">
    <property type="component" value="Unassembled WGS sequence"/>
</dbReference>
<sequence>MCEDENDNDQCTLYIAILQPTLAKILEKLELTTTTTSPASTTGTATHQNHMDLDNFATQEDTDQIDLDDNEDGKSIEIEEPQVINNNGDREAFYEVMNQNLSTTKRLAATTTDTSSVEKALYSFQPKHKTTQEKQQIKLRQSAATTGTNGSQTSVAKRRRTHPTRQ</sequence>
<dbReference type="Proteomes" id="UP000682733">
    <property type="component" value="Unassembled WGS sequence"/>
</dbReference>
<accession>A0A816BFU0</accession>
<evidence type="ECO:0000313" key="2">
    <source>
        <dbReference type="EMBL" id="CAF1499627.1"/>
    </source>
</evidence>
<protein>
    <submittedName>
        <fullName evidence="3">Uncharacterized protein</fullName>
    </submittedName>
</protein>
<dbReference type="AlphaFoldDB" id="A0A816BFU0"/>
<dbReference type="EMBL" id="CAJNOK010033970">
    <property type="protein sequence ID" value="CAF1499627.1"/>
    <property type="molecule type" value="Genomic_DNA"/>
</dbReference>